<keyword evidence="6 10" id="KW-0687">Ribonucleoprotein</keyword>
<dbReference type="InParanoid" id="A0A6L2PGW8"/>
<dbReference type="Gene3D" id="3.90.470.10">
    <property type="entry name" value="Ribosomal protein L22/L17"/>
    <property type="match status" value="1"/>
</dbReference>
<evidence type="ECO:0000256" key="2">
    <source>
        <dbReference type="ARBA" id="ARBA00009451"/>
    </source>
</evidence>
<organism evidence="11 12">
    <name type="scientific">Coptotermes formosanus</name>
    <name type="common">Formosan subterranean termite</name>
    <dbReference type="NCBI Taxonomy" id="36987"/>
    <lineage>
        <taxon>Eukaryota</taxon>
        <taxon>Metazoa</taxon>
        <taxon>Ecdysozoa</taxon>
        <taxon>Arthropoda</taxon>
        <taxon>Hexapoda</taxon>
        <taxon>Insecta</taxon>
        <taxon>Pterygota</taxon>
        <taxon>Neoptera</taxon>
        <taxon>Polyneoptera</taxon>
        <taxon>Dictyoptera</taxon>
        <taxon>Blattodea</taxon>
        <taxon>Blattoidea</taxon>
        <taxon>Termitoidae</taxon>
        <taxon>Rhinotermitidae</taxon>
        <taxon>Coptotermes</taxon>
    </lineage>
</organism>
<comment type="subunit">
    <text evidence="9">Component of the mitochondrial ribosome large subunit (39S) which comprises a 16S rRNA and about 50 distinct proteins.</text>
</comment>
<comment type="subcellular location">
    <subcellularLocation>
        <location evidence="1">Mitochondrion</location>
    </subcellularLocation>
</comment>
<evidence type="ECO:0000256" key="9">
    <source>
        <dbReference type="ARBA" id="ARBA00038782"/>
    </source>
</evidence>
<comment type="similarity">
    <text evidence="2 10">Belongs to the universal ribosomal protein uL22 family.</text>
</comment>
<evidence type="ECO:0000256" key="5">
    <source>
        <dbReference type="ARBA" id="ARBA00023128"/>
    </source>
</evidence>
<dbReference type="PANTHER" id="PTHR13501:SF8">
    <property type="entry name" value="LARGE RIBOSOMAL SUBUNIT PROTEIN UL22M"/>
    <property type="match status" value="1"/>
</dbReference>
<keyword evidence="4 10" id="KW-0689">Ribosomal protein</keyword>
<evidence type="ECO:0000256" key="6">
    <source>
        <dbReference type="ARBA" id="ARBA00023274"/>
    </source>
</evidence>
<dbReference type="FunFam" id="3.90.470.10:FF:000009">
    <property type="entry name" value="39S ribosomal protein L22, mitochondrial"/>
    <property type="match status" value="1"/>
</dbReference>
<dbReference type="Pfam" id="PF00237">
    <property type="entry name" value="Ribosomal_L22"/>
    <property type="match status" value="1"/>
</dbReference>
<evidence type="ECO:0000256" key="1">
    <source>
        <dbReference type="ARBA" id="ARBA00004173"/>
    </source>
</evidence>
<keyword evidence="12" id="KW-1185">Reference proteome</keyword>
<proteinExistence type="inferred from homology"/>
<evidence type="ECO:0000313" key="12">
    <source>
        <dbReference type="Proteomes" id="UP000502823"/>
    </source>
</evidence>
<evidence type="ECO:0000256" key="3">
    <source>
        <dbReference type="ARBA" id="ARBA00022946"/>
    </source>
</evidence>
<gene>
    <name evidence="11" type="ORF">Cfor_02449</name>
</gene>
<accession>A0A6L2PGW8</accession>
<dbReference type="EMBL" id="BLKM01000174">
    <property type="protein sequence ID" value="GFG29825.1"/>
    <property type="molecule type" value="Genomic_DNA"/>
</dbReference>
<evidence type="ECO:0000313" key="11">
    <source>
        <dbReference type="EMBL" id="GFG29825.1"/>
    </source>
</evidence>
<dbReference type="InterPro" id="IPR047867">
    <property type="entry name" value="Ribosomal_uL22_bac/org-type"/>
</dbReference>
<evidence type="ECO:0000256" key="7">
    <source>
        <dbReference type="ARBA" id="ARBA00035286"/>
    </source>
</evidence>
<evidence type="ECO:0000256" key="4">
    <source>
        <dbReference type="ARBA" id="ARBA00022980"/>
    </source>
</evidence>
<dbReference type="InterPro" id="IPR036394">
    <property type="entry name" value="Ribosomal_uL22_sf"/>
</dbReference>
<dbReference type="AlphaFoldDB" id="A0A6L2PGW8"/>
<keyword evidence="5" id="KW-0496">Mitochondrion</keyword>
<evidence type="ECO:0000256" key="10">
    <source>
        <dbReference type="RuleBase" id="RU004005"/>
    </source>
</evidence>
<evidence type="ECO:0000256" key="8">
    <source>
        <dbReference type="ARBA" id="ARBA00035506"/>
    </source>
</evidence>
<name>A0A6L2PGW8_COPFO</name>
<keyword evidence="3" id="KW-0809">Transit peptide</keyword>
<dbReference type="SUPFAM" id="SSF54843">
    <property type="entry name" value="Ribosomal protein L22"/>
    <property type="match status" value="1"/>
</dbReference>
<dbReference type="PANTHER" id="PTHR13501">
    <property type="entry name" value="CHLOROPLAST 50S RIBOSOMAL PROTEIN L22-RELATED"/>
    <property type="match status" value="1"/>
</dbReference>
<dbReference type="GO" id="GO:0003735">
    <property type="term" value="F:structural constituent of ribosome"/>
    <property type="evidence" value="ECO:0007669"/>
    <property type="project" value="InterPro"/>
</dbReference>
<dbReference type="GO" id="GO:0006412">
    <property type="term" value="P:translation"/>
    <property type="evidence" value="ECO:0007669"/>
    <property type="project" value="InterPro"/>
</dbReference>
<dbReference type="InterPro" id="IPR001063">
    <property type="entry name" value="Ribosomal_uL22"/>
</dbReference>
<comment type="caution">
    <text evidence="11">The sequence shown here is derived from an EMBL/GenBank/DDBJ whole genome shotgun (WGS) entry which is preliminary data.</text>
</comment>
<sequence>MYNLTAWARLLPNSRIILTDLQKSINLQAYLPASAVCIHTSSHLNAFMPSGSGPKKWPEYNKKIFPPQAPEEERRPAFVCHMRTNIKYSPWKMWYIACMVRGMTVDEAVKQLSFVLKKGAVPIKETILEAQQMAVEQHNVEFKSNLWVAESFVGKGMVIKGMRRHARHRMGKVEYFHCNYFVRLEEGTPPKHYYPFKRELTGPELLDKWLQQMRKRKIPNSL</sequence>
<reference evidence="12" key="1">
    <citation type="submission" date="2020-01" db="EMBL/GenBank/DDBJ databases">
        <title>Draft genome sequence of the Termite Coptotermes fromosanus.</title>
        <authorList>
            <person name="Itakura S."/>
            <person name="Yosikawa Y."/>
            <person name="Umezawa K."/>
        </authorList>
    </citation>
    <scope>NUCLEOTIDE SEQUENCE [LARGE SCALE GENOMIC DNA]</scope>
</reference>
<protein>
    <recommendedName>
        <fullName evidence="7">Large ribosomal subunit protein uL22m</fullName>
    </recommendedName>
    <alternativeName>
        <fullName evidence="8">39S ribosomal protein L22, mitochondrial</fullName>
    </alternativeName>
</protein>
<dbReference type="OrthoDB" id="416470at2759"/>
<dbReference type="GO" id="GO:0005762">
    <property type="term" value="C:mitochondrial large ribosomal subunit"/>
    <property type="evidence" value="ECO:0007669"/>
    <property type="project" value="TreeGrafter"/>
</dbReference>
<dbReference type="Proteomes" id="UP000502823">
    <property type="component" value="Unassembled WGS sequence"/>
</dbReference>
<dbReference type="FunCoup" id="A0A6L2PGW8">
    <property type="interactions" value="1144"/>
</dbReference>